<proteinExistence type="predicted"/>
<name>A0A6N0NT75_9CREN</name>
<dbReference type="OrthoDB" id="43036at2157"/>
<keyword evidence="2" id="KW-1185">Reference proteome</keyword>
<evidence type="ECO:0000313" key="2">
    <source>
        <dbReference type="Proteomes" id="UP000509301"/>
    </source>
</evidence>
<dbReference type="KEGG" id="mten:GWK48_02335"/>
<dbReference type="RefSeq" id="WP_174629244.1">
    <property type="nucleotide sequence ID" value="NZ_CP049074.1"/>
</dbReference>
<protein>
    <submittedName>
        <fullName evidence="1">Uncharacterized protein</fullName>
    </submittedName>
</protein>
<dbReference type="Proteomes" id="UP000509301">
    <property type="component" value="Chromosome"/>
</dbReference>
<reference evidence="1 2" key="1">
    <citation type="submission" date="2020-02" db="EMBL/GenBank/DDBJ databases">
        <title>Comparative genome analysis reveals the metabolism and evolution of the thermophilic archaeal genus Metallosphaera.</title>
        <authorList>
            <person name="Jiang C."/>
        </authorList>
    </citation>
    <scope>NUCLEOTIDE SEQUENCE [LARGE SCALE GENOMIC DNA]</scope>
    <source>
        <strain evidence="1 2">Ric-A</strain>
    </source>
</reference>
<sequence length="158" mass="17502">MPYILNGRICKPNEVKRVERGDIVIVKPVSVLVNGRYMVFPPLSLVSDQCPHVIGSSVWVDGVSVAEDVDIVTSTEEVEGELEVLSHEFLPAFVAKRILGTTKFKTSKVEGIPIVTVKSKPIISLKGTRILLTDSRTTLLLLSHSLKYYTSSQDYLFV</sequence>
<dbReference type="AlphaFoldDB" id="A0A6N0NT75"/>
<organism evidence="1 2">
    <name type="scientific">Metallosphaera tengchongensis</name>
    <dbReference type="NCBI Taxonomy" id="1532350"/>
    <lineage>
        <taxon>Archaea</taxon>
        <taxon>Thermoproteota</taxon>
        <taxon>Thermoprotei</taxon>
        <taxon>Sulfolobales</taxon>
        <taxon>Sulfolobaceae</taxon>
        <taxon>Metallosphaera</taxon>
    </lineage>
</organism>
<evidence type="ECO:0000313" key="1">
    <source>
        <dbReference type="EMBL" id="QKQ99384.1"/>
    </source>
</evidence>
<dbReference type="EMBL" id="CP049074">
    <property type="protein sequence ID" value="QKQ99384.1"/>
    <property type="molecule type" value="Genomic_DNA"/>
</dbReference>
<dbReference type="GeneID" id="55640748"/>
<accession>A0A6N0NT75</accession>
<gene>
    <name evidence="1" type="ORF">GWK48_02335</name>
</gene>